<accession>A0A482Y1B4</accession>
<protein>
    <submittedName>
        <fullName evidence="7">IS4 family transposase</fullName>
    </submittedName>
    <submittedName>
        <fullName evidence="6">IS4 transposase</fullName>
    </submittedName>
</protein>
<evidence type="ECO:0000256" key="4">
    <source>
        <dbReference type="ARBA" id="ARBA00023172"/>
    </source>
</evidence>
<gene>
    <name evidence="7" type="ORF">BDK88_2087</name>
    <name evidence="6" type="ORF">BDK88_4356</name>
</gene>
<evidence type="ECO:0000259" key="5">
    <source>
        <dbReference type="Pfam" id="PF01609"/>
    </source>
</evidence>
<evidence type="ECO:0000256" key="3">
    <source>
        <dbReference type="ARBA" id="ARBA00023125"/>
    </source>
</evidence>
<evidence type="ECO:0000313" key="8">
    <source>
        <dbReference type="Proteomes" id="UP000291097"/>
    </source>
</evidence>
<dbReference type="InterPro" id="IPR012337">
    <property type="entry name" value="RNaseH-like_sf"/>
</dbReference>
<dbReference type="EMBL" id="SHMP01000011">
    <property type="protein sequence ID" value="RZV05113.1"/>
    <property type="molecule type" value="Genomic_DNA"/>
</dbReference>
<dbReference type="GO" id="GO:0004803">
    <property type="term" value="F:transposase activity"/>
    <property type="evidence" value="ECO:0007669"/>
    <property type="project" value="InterPro"/>
</dbReference>
<dbReference type="Pfam" id="PF01609">
    <property type="entry name" value="DDE_Tnp_1"/>
    <property type="match status" value="1"/>
</dbReference>
<feature type="domain" description="Transposase IS4-like" evidence="5">
    <location>
        <begin position="117"/>
        <end position="349"/>
    </location>
</feature>
<proteinExistence type="inferred from homology"/>
<organism evidence="6 8">
    <name type="scientific">Natrinema hispanicum</name>
    <dbReference type="NCBI Taxonomy" id="392421"/>
    <lineage>
        <taxon>Archaea</taxon>
        <taxon>Methanobacteriati</taxon>
        <taxon>Methanobacteriota</taxon>
        <taxon>Stenosarchaea group</taxon>
        <taxon>Halobacteria</taxon>
        <taxon>Halobacteriales</taxon>
        <taxon>Natrialbaceae</taxon>
        <taxon>Natrinema</taxon>
    </lineage>
</organism>
<dbReference type="Gene3D" id="3.90.350.10">
    <property type="entry name" value="Transposase Inhibitor Protein From Tn5, Chain A, domain 1"/>
    <property type="match status" value="1"/>
</dbReference>
<evidence type="ECO:0000256" key="2">
    <source>
        <dbReference type="ARBA" id="ARBA00022578"/>
    </source>
</evidence>
<keyword evidence="4" id="KW-0233">DNA recombination</keyword>
<dbReference type="EMBL" id="SHMP01000004">
    <property type="protein sequence ID" value="RZV10884.1"/>
    <property type="molecule type" value="Genomic_DNA"/>
</dbReference>
<evidence type="ECO:0000313" key="7">
    <source>
        <dbReference type="EMBL" id="RZV10884.1"/>
    </source>
</evidence>
<dbReference type="AlphaFoldDB" id="A0A482Y1B4"/>
<keyword evidence="2" id="KW-0815">Transposition</keyword>
<dbReference type="SUPFAM" id="SSF53098">
    <property type="entry name" value="Ribonuclease H-like"/>
    <property type="match status" value="1"/>
</dbReference>
<dbReference type="GO" id="GO:0003677">
    <property type="term" value="F:DNA binding"/>
    <property type="evidence" value="ECO:0007669"/>
    <property type="project" value="UniProtKB-KW"/>
</dbReference>
<dbReference type="GO" id="GO:0006313">
    <property type="term" value="P:DNA transposition"/>
    <property type="evidence" value="ECO:0007669"/>
    <property type="project" value="InterPro"/>
</dbReference>
<dbReference type="PANTHER" id="PTHR33258">
    <property type="entry name" value="TRANSPOSASE INSL FOR INSERTION SEQUENCE ELEMENT IS186A-RELATED"/>
    <property type="match status" value="1"/>
</dbReference>
<keyword evidence="3" id="KW-0238">DNA-binding</keyword>
<evidence type="ECO:0000313" key="6">
    <source>
        <dbReference type="EMBL" id="RZV05113.1"/>
    </source>
</evidence>
<dbReference type="RefSeq" id="WP_130500312.1">
    <property type="nucleotide sequence ID" value="NZ_SHMP01000004.1"/>
</dbReference>
<dbReference type="PANTHER" id="PTHR33258:SF1">
    <property type="entry name" value="TRANSPOSASE INSL FOR INSERTION SEQUENCE ELEMENT IS186A-RELATED"/>
    <property type="match status" value="1"/>
</dbReference>
<name>A0A482Y1B4_9EURY</name>
<evidence type="ECO:0000256" key="1">
    <source>
        <dbReference type="ARBA" id="ARBA00010075"/>
    </source>
</evidence>
<comment type="similarity">
    <text evidence="1">Belongs to the transposase 11 family.</text>
</comment>
<dbReference type="Proteomes" id="UP000291097">
    <property type="component" value="Unassembled WGS sequence"/>
</dbReference>
<reference evidence="6 8" key="1">
    <citation type="submission" date="2019-02" db="EMBL/GenBank/DDBJ databases">
        <title>Genomic Encyclopedia of Archaeal and Bacterial Type Strains, Phase II (KMG-II): from individual species to whole genera.</title>
        <authorList>
            <person name="Goeker M."/>
        </authorList>
    </citation>
    <scope>NUCLEOTIDE SEQUENCE [LARGE SCALE GENOMIC DNA]</scope>
    <source>
        <strain evidence="6 8">DSM 18328</strain>
    </source>
</reference>
<sequence>MLPELSPTLIRRRLISLFPVDLVEGIASERDAVQRHRTIDITMLVWSLILGFAVDGETRSIAAFQRAYQTATNQTVARSSFYDRFTPELRNLLSDLLAHALEEVAVPHTIAPQLTQFRDTMIADATVFRLHRLLTAFPATHEDQSGAQLYLVYNVTRQTLAQFKLTDERTHESSQFRTGNWLRGRLFLFDLGFYSYRRFALIDENDGYFVSRLKTNANPRIVGERRKWRGRAISLTGTHLQDRLSKLTRKHIDVTGEFEFKRRKYGERQSQAIVEFRVVGVRNDDTDDYHLYVTNLPDEFTPEQVAALYSLRWKVELLFRELKSRYGLEKFETGDEAIAELLVTAALLTLVVSRALLAVFQEIEPDVEYPEERWATTFRSVAQPVLADLGLALGHPPPNLPELVRCEARQPEKSRLTLNKRVAQAFKTEVWP</sequence>
<dbReference type="InterPro" id="IPR047952">
    <property type="entry name" value="Transpos_IS4"/>
</dbReference>
<dbReference type="NCBIfam" id="NF033592">
    <property type="entry name" value="transpos_IS4_1"/>
    <property type="match status" value="1"/>
</dbReference>
<comment type="caution">
    <text evidence="6">The sequence shown here is derived from an EMBL/GenBank/DDBJ whole genome shotgun (WGS) entry which is preliminary data.</text>
</comment>
<dbReference type="InterPro" id="IPR002559">
    <property type="entry name" value="Transposase_11"/>
</dbReference>
<dbReference type="OrthoDB" id="183818at2157"/>